<gene>
    <name evidence="7" type="ORF">CPM_0915</name>
</gene>
<keyword evidence="8" id="KW-1185">Reference proteome</keyword>
<dbReference type="RefSeq" id="WP_077076195.1">
    <property type="nucleotide sequence ID" value="NZ_LT719092.1"/>
</dbReference>
<dbReference type="GO" id="GO:0016020">
    <property type="term" value="C:membrane"/>
    <property type="evidence" value="ECO:0007669"/>
    <property type="project" value="UniProtKB-SubCell"/>
</dbReference>
<feature type="transmembrane region" description="Helical" evidence="5">
    <location>
        <begin position="25"/>
        <end position="44"/>
    </location>
</feature>
<dbReference type="PANTHER" id="PTHR43229">
    <property type="entry name" value="NODULATION PROTEIN J"/>
    <property type="match status" value="1"/>
</dbReference>
<feature type="transmembrane region" description="Helical" evidence="5">
    <location>
        <begin position="50"/>
        <end position="70"/>
    </location>
</feature>
<dbReference type="AlphaFoldDB" id="A0A1R4A702"/>
<evidence type="ECO:0000256" key="3">
    <source>
        <dbReference type="ARBA" id="ARBA00022989"/>
    </source>
</evidence>
<dbReference type="GeneID" id="30927525"/>
<comment type="subcellular location">
    <subcellularLocation>
        <location evidence="1">Membrane</location>
        <topology evidence="1">Multi-pass membrane protein</topology>
    </subcellularLocation>
</comment>
<evidence type="ECO:0000256" key="5">
    <source>
        <dbReference type="SAM" id="Phobius"/>
    </source>
</evidence>
<accession>A0A1R4A702</accession>
<feature type="transmembrane region" description="Helical" evidence="5">
    <location>
        <begin position="205"/>
        <end position="237"/>
    </location>
</feature>
<evidence type="ECO:0000256" key="4">
    <source>
        <dbReference type="ARBA" id="ARBA00023136"/>
    </source>
</evidence>
<sequence length="246" mass="27843">MKNKIKTLLYMLHINGNIYLLRNKFALPAVTLSPLSFIFFIYIFGGVKAIQYGAMGGLIYIIVNSTFFALSDIASYKTNNLFQDMIIASPIPLWAYLIGIGLGDIVYVIPAIAVFMILLVYITSISLFQILLIIVVLLMLWVFLLSICYHIAQKIEKNKDIWPILSLLSVVLSIFPPIFYPYTILPFNLQMLALLAPTTSAAYTIHGIIYGFSFISVVGMIITFFLFVSGIVIIYFISFKIYRLKK</sequence>
<evidence type="ECO:0000313" key="8">
    <source>
        <dbReference type="Proteomes" id="UP000187822"/>
    </source>
</evidence>
<evidence type="ECO:0000256" key="2">
    <source>
        <dbReference type="ARBA" id="ARBA00022692"/>
    </source>
</evidence>
<reference evidence="8" key="1">
    <citation type="submission" date="2016-06" db="EMBL/GenBank/DDBJ databases">
        <authorList>
            <person name="Toshchakov V.S."/>
        </authorList>
    </citation>
    <scope>NUCLEOTIDE SEQUENCE [LARGE SCALE GENOMIC DNA]</scope>
    <source>
        <strain>PM4 (JCM 30641</strain>
        <strain evidence="8">\VKM B-2940)</strain>
    </source>
</reference>
<evidence type="ECO:0000256" key="1">
    <source>
        <dbReference type="ARBA" id="ARBA00004141"/>
    </source>
</evidence>
<protein>
    <submittedName>
        <fullName evidence="7">ABC transporter permease</fullName>
    </submittedName>
</protein>
<feature type="transmembrane region" description="Helical" evidence="5">
    <location>
        <begin position="164"/>
        <end position="185"/>
    </location>
</feature>
<feature type="domain" description="ABC-2 type transporter transmembrane" evidence="6">
    <location>
        <begin position="35"/>
        <end position="208"/>
    </location>
</feature>
<dbReference type="KEGG" id="cdiv:CPM_0915"/>
<dbReference type="Pfam" id="PF01061">
    <property type="entry name" value="ABC2_membrane"/>
    <property type="match status" value="1"/>
</dbReference>
<evidence type="ECO:0000259" key="6">
    <source>
        <dbReference type="Pfam" id="PF01061"/>
    </source>
</evidence>
<organism evidence="7 8">
    <name type="scientific">Cuniculiplasma divulgatum</name>
    <dbReference type="NCBI Taxonomy" id="1673428"/>
    <lineage>
        <taxon>Archaea</taxon>
        <taxon>Methanobacteriati</taxon>
        <taxon>Thermoplasmatota</taxon>
        <taxon>Thermoplasmata</taxon>
        <taxon>Thermoplasmatales</taxon>
        <taxon>Cuniculiplasmataceae</taxon>
        <taxon>Cuniculiplasma</taxon>
    </lineage>
</organism>
<dbReference type="InterPro" id="IPR051784">
    <property type="entry name" value="Nod_factor_ABC_transporter"/>
</dbReference>
<dbReference type="Proteomes" id="UP000187822">
    <property type="component" value="Chromosome I"/>
</dbReference>
<dbReference type="InterPro" id="IPR013525">
    <property type="entry name" value="ABC2_TM"/>
</dbReference>
<dbReference type="GO" id="GO:0140359">
    <property type="term" value="F:ABC-type transporter activity"/>
    <property type="evidence" value="ECO:0007669"/>
    <property type="project" value="InterPro"/>
</dbReference>
<keyword evidence="3 5" id="KW-1133">Transmembrane helix</keyword>
<feature type="transmembrane region" description="Helical" evidence="5">
    <location>
        <begin position="91"/>
        <end position="122"/>
    </location>
</feature>
<name>A0A1R4A702_9ARCH</name>
<feature type="transmembrane region" description="Helical" evidence="5">
    <location>
        <begin position="128"/>
        <end position="152"/>
    </location>
</feature>
<keyword evidence="2 5" id="KW-0812">Transmembrane</keyword>
<dbReference type="OrthoDB" id="97972at2157"/>
<dbReference type="EMBL" id="LT719092">
    <property type="protein sequence ID" value="SJK84757.1"/>
    <property type="molecule type" value="Genomic_DNA"/>
</dbReference>
<dbReference type="PANTHER" id="PTHR43229:SF3">
    <property type="entry name" value="ABC-TYPE MULTIDRUG TRANSPORT SYSTEM, PERMEASE COMPONENT"/>
    <property type="match status" value="1"/>
</dbReference>
<dbReference type="STRING" id="1673428.CPM_0915"/>
<keyword evidence="4 5" id="KW-0472">Membrane</keyword>
<proteinExistence type="predicted"/>
<evidence type="ECO:0000313" key="7">
    <source>
        <dbReference type="EMBL" id="SJK84757.1"/>
    </source>
</evidence>